<dbReference type="Pfam" id="PF13302">
    <property type="entry name" value="Acetyltransf_3"/>
    <property type="match status" value="1"/>
</dbReference>
<sequence>MNPVRLSGSRLTLREVESDDQSALLAIYGDPEATRHLSFEPRTVEQVQAIVDRSIASASETPRTEYCLAVTHRGDHRLVGYARLATEPQQAATIGFALHPAEWGRGLGVETVHLLCALGFDVLGLHRIWAARSPLNEASARTLLRAGMTEDGRIRDHVFVRGAWRDSITHSILEHEWTPPDGLRAGASR</sequence>
<organism evidence="2 3">
    <name type="scientific">Kitasatospora phosalacinea</name>
    <dbReference type="NCBI Taxonomy" id="2065"/>
    <lineage>
        <taxon>Bacteria</taxon>
        <taxon>Bacillati</taxon>
        <taxon>Actinomycetota</taxon>
        <taxon>Actinomycetes</taxon>
        <taxon>Kitasatosporales</taxon>
        <taxon>Streptomycetaceae</taxon>
        <taxon>Kitasatospora</taxon>
    </lineage>
</organism>
<protein>
    <submittedName>
        <fullName evidence="2">N-acetyltransferase</fullName>
    </submittedName>
</protein>
<evidence type="ECO:0000259" key="1">
    <source>
        <dbReference type="PROSITE" id="PS51186"/>
    </source>
</evidence>
<dbReference type="PANTHER" id="PTHR43792">
    <property type="entry name" value="GNAT FAMILY, PUTATIVE (AFU_ORTHOLOGUE AFUA_3G00765)-RELATED-RELATED"/>
    <property type="match status" value="1"/>
</dbReference>
<dbReference type="SUPFAM" id="SSF55729">
    <property type="entry name" value="Acyl-CoA N-acyltransferases (Nat)"/>
    <property type="match status" value="1"/>
</dbReference>
<dbReference type="AlphaFoldDB" id="A0A9W6PL52"/>
<dbReference type="GO" id="GO:0016747">
    <property type="term" value="F:acyltransferase activity, transferring groups other than amino-acyl groups"/>
    <property type="evidence" value="ECO:0007669"/>
    <property type="project" value="InterPro"/>
</dbReference>
<dbReference type="InterPro" id="IPR000182">
    <property type="entry name" value="GNAT_dom"/>
</dbReference>
<dbReference type="PROSITE" id="PS51186">
    <property type="entry name" value="GNAT"/>
    <property type="match status" value="1"/>
</dbReference>
<reference evidence="2" key="1">
    <citation type="submission" date="2023-02" db="EMBL/GenBank/DDBJ databases">
        <title>Kitasatospora phosalacinea NBRC 14362.</title>
        <authorList>
            <person name="Ichikawa N."/>
            <person name="Sato H."/>
            <person name="Tonouchi N."/>
        </authorList>
    </citation>
    <scope>NUCLEOTIDE SEQUENCE</scope>
    <source>
        <strain evidence="2">NBRC 14362</strain>
    </source>
</reference>
<dbReference type="RefSeq" id="WP_033256410.1">
    <property type="nucleotide sequence ID" value="NZ_BSRX01000050.1"/>
</dbReference>
<evidence type="ECO:0000313" key="2">
    <source>
        <dbReference type="EMBL" id="GLW58295.1"/>
    </source>
</evidence>
<feature type="domain" description="N-acetyltransferase" evidence="1">
    <location>
        <begin position="11"/>
        <end position="171"/>
    </location>
</feature>
<comment type="caution">
    <text evidence="2">The sequence shown here is derived from an EMBL/GenBank/DDBJ whole genome shotgun (WGS) entry which is preliminary data.</text>
</comment>
<dbReference type="EMBL" id="BSRX01000050">
    <property type="protein sequence ID" value="GLW58295.1"/>
    <property type="molecule type" value="Genomic_DNA"/>
</dbReference>
<dbReference type="InterPro" id="IPR051531">
    <property type="entry name" value="N-acetyltransferase"/>
</dbReference>
<gene>
    <name evidence="2" type="ORF">Kpho01_63060</name>
</gene>
<dbReference type="Proteomes" id="UP001165143">
    <property type="component" value="Unassembled WGS sequence"/>
</dbReference>
<name>A0A9W6PL52_9ACTN</name>
<dbReference type="Gene3D" id="3.40.630.30">
    <property type="match status" value="1"/>
</dbReference>
<dbReference type="OrthoDB" id="9132139at2"/>
<accession>A0A9W6PL52</accession>
<proteinExistence type="predicted"/>
<dbReference type="InterPro" id="IPR016181">
    <property type="entry name" value="Acyl_CoA_acyltransferase"/>
</dbReference>
<evidence type="ECO:0000313" key="3">
    <source>
        <dbReference type="Proteomes" id="UP001165143"/>
    </source>
</evidence>